<comment type="caution">
    <text evidence="6">The sequence shown here is derived from an EMBL/GenBank/DDBJ whole genome shotgun (WGS) entry which is preliminary data.</text>
</comment>
<evidence type="ECO:0000313" key="6">
    <source>
        <dbReference type="EMBL" id="CAF0938573.1"/>
    </source>
</evidence>
<protein>
    <recommendedName>
        <fullName evidence="8">Hint domain-containing protein</fullName>
    </recommendedName>
</protein>
<evidence type="ECO:0000259" key="5">
    <source>
        <dbReference type="SMART" id="SM00306"/>
    </source>
</evidence>
<feature type="region of interest" description="Disordered" evidence="3">
    <location>
        <begin position="1"/>
        <end position="27"/>
    </location>
</feature>
<dbReference type="GO" id="GO:0016540">
    <property type="term" value="P:protein autoprocessing"/>
    <property type="evidence" value="ECO:0007669"/>
    <property type="project" value="InterPro"/>
</dbReference>
<dbReference type="GO" id="GO:0007267">
    <property type="term" value="P:cell-cell signaling"/>
    <property type="evidence" value="ECO:0007669"/>
    <property type="project" value="InterPro"/>
</dbReference>
<keyword evidence="1" id="KW-0217">Developmental protein</keyword>
<feature type="compositionally biased region" description="Polar residues" evidence="3">
    <location>
        <begin position="1"/>
        <end position="15"/>
    </location>
</feature>
<evidence type="ECO:0000256" key="2">
    <source>
        <dbReference type="ARBA" id="ARBA00022729"/>
    </source>
</evidence>
<organism evidence="6 7">
    <name type="scientific">Rotaria sordida</name>
    <dbReference type="NCBI Taxonomy" id="392033"/>
    <lineage>
        <taxon>Eukaryota</taxon>
        <taxon>Metazoa</taxon>
        <taxon>Spiralia</taxon>
        <taxon>Gnathifera</taxon>
        <taxon>Rotifera</taxon>
        <taxon>Eurotatoria</taxon>
        <taxon>Bdelloidea</taxon>
        <taxon>Philodinida</taxon>
        <taxon>Philodinidae</taxon>
        <taxon>Rotaria</taxon>
    </lineage>
</organism>
<gene>
    <name evidence="6" type="ORF">RFH988_LOCUS10946</name>
</gene>
<dbReference type="SMART" id="SM00306">
    <property type="entry name" value="HintN"/>
    <property type="match status" value="1"/>
</dbReference>
<evidence type="ECO:0000313" key="7">
    <source>
        <dbReference type="Proteomes" id="UP000663882"/>
    </source>
</evidence>
<dbReference type="Proteomes" id="UP000663882">
    <property type="component" value="Unassembled WGS sequence"/>
</dbReference>
<reference evidence="6" key="1">
    <citation type="submission" date="2021-02" db="EMBL/GenBank/DDBJ databases">
        <authorList>
            <person name="Nowell W R."/>
        </authorList>
    </citation>
    <scope>NUCLEOTIDE SEQUENCE</scope>
</reference>
<dbReference type="InterPro" id="IPR050387">
    <property type="entry name" value="Hedgehog_Signaling"/>
</dbReference>
<sequence length="246" mass="27790">MIFNVHGSTTSTPSLNTDNNTTRNNTNNARFLNNNQVTISTATGCFSSDTLVTLINLQQIPIEKLRIGDELLTIDGTKIVSTEMIMMLDQNQHSSVMFYTIITGSEHKVSLTSHHLIGMINNDGDISYIPIKDIKHGDILRVITNGQIYSSPVIDIKMEIKNGYYAPLTMTGTLLVNNIDASCFSNVKNHDIVQFYMSPLRWYYRLSRLLFIEKPFGDKTVDGIHYIAQMLYEIAQSIYPSILHFT</sequence>
<evidence type="ECO:0008006" key="8">
    <source>
        <dbReference type="Google" id="ProtNLM"/>
    </source>
</evidence>
<evidence type="ECO:0000259" key="4">
    <source>
        <dbReference type="SMART" id="SM00305"/>
    </source>
</evidence>
<evidence type="ECO:0000256" key="3">
    <source>
        <dbReference type="SAM" id="MobiDB-lite"/>
    </source>
</evidence>
<dbReference type="SUPFAM" id="SSF51294">
    <property type="entry name" value="Hedgehog/intein (Hint) domain"/>
    <property type="match status" value="1"/>
</dbReference>
<dbReference type="InterPro" id="IPR001657">
    <property type="entry name" value="Hedgehog"/>
</dbReference>
<proteinExistence type="predicted"/>
<dbReference type="Gene3D" id="2.170.16.10">
    <property type="entry name" value="Hedgehog/Intein (Hint) domain"/>
    <property type="match status" value="1"/>
</dbReference>
<dbReference type="CDD" id="cd00081">
    <property type="entry name" value="Hint"/>
    <property type="match status" value="1"/>
</dbReference>
<feature type="domain" description="Hint" evidence="5">
    <location>
        <begin position="43"/>
        <end position="144"/>
    </location>
</feature>
<evidence type="ECO:0000256" key="1">
    <source>
        <dbReference type="ARBA" id="ARBA00022473"/>
    </source>
</evidence>
<dbReference type="OrthoDB" id="5212at2759"/>
<keyword evidence="2" id="KW-0732">Signal</keyword>
<accession>A0A814CBE9</accession>
<dbReference type="PANTHER" id="PTHR11889:SF31">
    <property type="entry name" value="PROTEIN HEDGEHOG"/>
    <property type="match status" value="1"/>
</dbReference>
<dbReference type="Pfam" id="PF01079">
    <property type="entry name" value="Hint"/>
    <property type="match status" value="1"/>
</dbReference>
<dbReference type="AlphaFoldDB" id="A0A814CBE9"/>
<name>A0A814CBE9_9BILA</name>
<dbReference type="InterPro" id="IPR036844">
    <property type="entry name" value="Hint_dom_sf"/>
</dbReference>
<feature type="compositionally biased region" description="Low complexity" evidence="3">
    <location>
        <begin position="16"/>
        <end position="27"/>
    </location>
</feature>
<dbReference type="SMART" id="SM00305">
    <property type="entry name" value="HintC"/>
    <property type="match status" value="1"/>
</dbReference>
<dbReference type="PRINTS" id="PR00632">
    <property type="entry name" value="SONICHHOG"/>
</dbReference>
<dbReference type="InterPro" id="IPR001767">
    <property type="entry name" value="Hedgehog_Hint"/>
</dbReference>
<dbReference type="EMBL" id="CAJNOO010000420">
    <property type="protein sequence ID" value="CAF0938573.1"/>
    <property type="molecule type" value="Genomic_DNA"/>
</dbReference>
<dbReference type="InterPro" id="IPR003586">
    <property type="entry name" value="Hint_dom_C"/>
</dbReference>
<feature type="domain" description="Hint" evidence="4">
    <location>
        <begin position="145"/>
        <end position="189"/>
    </location>
</feature>
<dbReference type="InterPro" id="IPR003587">
    <property type="entry name" value="Hint_dom_N"/>
</dbReference>
<dbReference type="PANTHER" id="PTHR11889">
    <property type="entry name" value="HEDGEHOG"/>
    <property type="match status" value="1"/>
</dbReference>